<comment type="similarity">
    <text evidence="7">Belongs to the DHHC palmitoyltransferase family.</text>
</comment>
<feature type="domain" description="Palmitoyltransferase DHHC" evidence="9">
    <location>
        <begin position="102"/>
        <end position="240"/>
    </location>
</feature>
<dbReference type="GO" id="GO:0005794">
    <property type="term" value="C:Golgi apparatus"/>
    <property type="evidence" value="ECO:0007669"/>
    <property type="project" value="TreeGrafter"/>
</dbReference>
<evidence type="ECO:0000256" key="6">
    <source>
        <dbReference type="ARBA" id="ARBA00023315"/>
    </source>
</evidence>
<reference evidence="10" key="1">
    <citation type="submission" date="2021-01" db="EMBL/GenBank/DDBJ databases">
        <authorList>
            <person name="Corre E."/>
            <person name="Pelletier E."/>
            <person name="Niang G."/>
            <person name="Scheremetjew M."/>
            <person name="Finn R."/>
            <person name="Kale V."/>
            <person name="Holt S."/>
            <person name="Cochrane G."/>
            <person name="Meng A."/>
            <person name="Brown T."/>
            <person name="Cohen L."/>
        </authorList>
    </citation>
    <scope>NUCLEOTIDE SEQUENCE</scope>
    <source>
        <strain evidence="10">CCAP 955/1</strain>
    </source>
</reference>
<gene>
    <name evidence="10" type="ORF">SELO1098_LOCUS10914</name>
</gene>
<keyword evidence="2 7" id="KW-0808">Transferase</keyword>
<feature type="transmembrane region" description="Helical" evidence="7">
    <location>
        <begin position="21"/>
        <end position="40"/>
    </location>
</feature>
<feature type="transmembrane region" description="Helical" evidence="7">
    <location>
        <begin position="145"/>
        <end position="169"/>
    </location>
</feature>
<evidence type="ECO:0000313" key="10">
    <source>
        <dbReference type="EMBL" id="CAE0282080.1"/>
    </source>
</evidence>
<keyword evidence="6 7" id="KW-0012">Acyltransferase</keyword>
<dbReference type="InterPro" id="IPR001594">
    <property type="entry name" value="Palmitoyltrfase_DHHC"/>
</dbReference>
<name>A0A7S3M486_9STRA</name>
<dbReference type="GO" id="GO:0006612">
    <property type="term" value="P:protein targeting to membrane"/>
    <property type="evidence" value="ECO:0007669"/>
    <property type="project" value="TreeGrafter"/>
</dbReference>
<dbReference type="GO" id="GO:0016020">
    <property type="term" value="C:membrane"/>
    <property type="evidence" value="ECO:0007669"/>
    <property type="project" value="UniProtKB-SubCell"/>
</dbReference>
<dbReference type="InterPro" id="IPR039859">
    <property type="entry name" value="PFA4/ZDH16/20/ERF2-like"/>
</dbReference>
<dbReference type="GO" id="GO:0019706">
    <property type="term" value="F:protein-cysteine S-palmitoyltransferase activity"/>
    <property type="evidence" value="ECO:0007669"/>
    <property type="project" value="UniProtKB-EC"/>
</dbReference>
<evidence type="ECO:0000259" key="9">
    <source>
        <dbReference type="Pfam" id="PF01529"/>
    </source>
</evidence>
<protein>
    <recommendedName>
        <fullName evidence="7">Palmitoyltransferase</fullName>
        <ecNumber evidence="7">2.3.1.225</ecNumber>
    </recommendedName>
</protein>
<comment type="subcellular location">
    <subcellularLocation>
        <location evidence="1">Membrane</location>
        <topology evidence="1">Multi-pass membrane protein</topology>
    </subcellularLocation>
</comment>
<feature type="transmembrane region" description="Helical" evidence="7">
    <location>
        <begin position="52"/>
        <end position="73"/>
    </location>
</feature>
<evidence type="ECO:0000256" key="3">
    <source>
        <dbReference type="ARBA" id="ARBA00022692"/>
    </source>
</evidence>
<evidence type="ECO:0000256" key="2">
    <source>
        <dbReference type="ARBA" id="ARBA00022679"/>
    </source>
</evidence>
<evidence type="ECO:0000256" key="7">
    <source>
        <dbReference type="RuleBase" id="RU079119"/>
    </source>
</evidence>
<feature type="transmembrane region" description="Helical" evidence="7">
    <location>
        <begin position="204"/>
        <end position="231"/>
    </location>
</feature>
<feature type="compositionally biased region" description="Polar residues" evidence="8">
    <location>
        <begin position="306"/>
        <end position="315"/>
    </location>
</feature>
<feature type="region of interest" description="Disordered" evidence="8">
    <location>
        <begin position="251"/>
        <end position="358"/>
    </location>
</feature>
<evidence type="ECO:0000256" key="8">
    <source>
        <dbReference type="SAM" id="MobiDB-lite"/>
    </source>
</evidence>
<evidence type="ECO:0000256" key="1">
    <source>
        <dbReference type="ARBA" id="ARBA00004141"/>
    </source>
</evidence>
<evidence type="ECO:0000256" key="4">
    <source>
        <dbReference type="ARBA" id="ARBA00022989"/>
    </source>
</evidence>
<comment type="catalytic activity">
    <reaction evidence="7">
        <text>L-cysteinyl-[protein] + hexadecanoyl-CoA = S-hexadecanoyl-L-cysteinyl-[protein] + CoA</text>
        <dbReference type="Rhea" id="RHEA:36683"/>
        <dbReference type="Rhea" id="RHEA-COMP:10131"/>
        <dbReference type="Rhea" id="RHEA-COMP:11032"/>
        <dbReference type="ChEBI" id="CHEBI:29950"/>
        <dbReference type="ChEBI" id="CHEBI:57287"/>
        <dbReference type="ChEBI" id="CHEBI:57379"/>
        <dbReference type="ChEBI" id="CHEBI:74151"/>
        <dbReference type="EC" id="2.3.1.225"/>
    </reaction>
</comment>
<accession>A0A7S3M486</accession>
<dbReference type="GO" id="GO:0005783">
    <property type="term" value="C:endoplasmic reticulum"/>
    <property type="evidence" value="ECO:0007669"/>
    <property type="project" value="TreeGrafter"/>
</dbReference>
<dbReference type="PANTHER" id="PTHR22883:SF203">
    <property type="entry name" value="PALMITOYLTRANSFERASE"/>
    <property type="match status" value="1"/>
</dbReference>
<dbReference type="PROSITE" id="PS50216">
    <property type="entry name" value="DHHC"/>
    <property type="match status" value="1"/>
</dbReference>
<comment type="domain">
    <text evidence="7">The DHHC domain is required for palmitoyltransferase activity.</text>
</comment>
<keyword evidence="5 7" id="KW-0472">Membrane</keyword>
<feature type="compositionally biased region" description="Basic and acidic residues" evidence="8">
    <location>
        <begin position="251"/>
        <end position="263"/>
    </location>
</feature>
<keyword evidence="4 7" id="KW-1133">Transmembrane helix</keyword>
<proteinExistence type="inferred from homology"/>
<dbReference type="Pfam" id="PF01529">
    <property type="entry name" value="DHHC"/>
    <property type="match status" value="1"/>
</dbReference>
<dbReference type="AlphaFoldDB" id="A0A7S3M486"/>
<organism evidence="10">
    <name type="scientific">Spumella elongata</name>
    <dbReference type="NCBI Taxonomy" id="89044"/>
    <lineage>
        <taxon>Eukaryota</taxon>
        <taxon>Sar</taxon>
        <taxon>Stramenopiles</taxon>
        <taxon>Ochrophyta</taxon>
        <taxon>Chrysophyceae</taxon>
        <taxon>Chromulinales</taxon>
        <taxon>Chromulinaceae</taxon>
        <taxon>Spumella</taxon>
    </lineage>
</organism>
<evidence type="ECO:0000256" key="5">
    <source>
        <dbReference type="ARBA" id="ARBA00023136"/>
    </source>
</evidence>
<dbReference type="EC" id="2.3.1.225" evidence="7"/>
<keyword evidence="3 7" id="KW-0812">Transmembrane</keyword>
<dbReference type="PANTHER" id="PTHR22883">
    <property type="entry name" value="ZINC FINGER DHHC DOMAIN CONTAINING PROTEIN"/>
    <property type="match status" value="1"/>
</dbReference>
<dbReference type="EMBL" id="HBIC01021838">
    <property type="protein sequence ID" value="CAE0282080.1"/>
    <property type="molecule type" value="Transcribed_RNA"/>
</dbReference>
<sequence>MIAMVELDRRINGMQRPWHPFQIATWFLFPIILAHYYAFLEHLLWDPVAVEIVLTIVFSIFSICTAVFAYYTVTIDPIDDAVLCVEVPASTGGTSVTKEVIHCYLCEKDVHQTSKHCRFCDKCIIGFDHHCKWLNTCIGKKNYPYFLGIVTFVGLMTSESLAISIALLVESFAYSDGFMDRLNDGDFLKGRIGTELTLSALQGLLIASVVVLLALVLMILQLGTFHAVLIYRNLTTYDYIVLEQKRLRDKENDRLKQQIEKQKARSKTAIGAADATGPARPLGSSNKVPSGGIEMNANGLTMGRVGSNSSAQQIMSVEGSVPEAKTSEPESNSARRYAQVPAESDVVTTEQADGDHNV</sequence>